<dbReference type="KEGG" id="tvl:FAZ95_35625"/>
<gene>
    <name evidence="4" type="ORF">FAZ95_35625</name>
</gene>
<dbReference type="PROSITE" id="PS51257">
    <property type="entry name" value="PROKAR_LIPOPROTEIN"/>
    <property type="match status" value="1"/>
</dbReference>
<evidence type="ECO:0000256" key="3">
    <source>
        <dbReference type="SAM" id="SignalP"/>
    </source>
</evidence>
<feature type="signal peptide" evidence="3">
    <location>
        <begin position="1"/>
        <end position="22"/>
    </location>
</feature>
<proteinExistence type="predicted"/>
<dbReference type="RefSeq" id="WP_137337064.1">
    <property type="nucleotide sequence ID" value="NZ_CP040078.1"/>
</dbReference>
<keyword evidence="3" id="KW-0732">Signal</keyword>
<dbReference type="Gene3D" id="2.120.10.30">
    <property type="entry name" value="TolB, C-terminal domain"/>
    <property type="match status" value="3"/>
</dbReference>
<feature type="repeat" description="NHL" evidence="2">
    <location>
        <begin position="197"/>
        <end position="227"/>
    </location>
</feature>
<feature type="chain" id="PRO_5020650339" description="SMP-30/Gluconolactonase/LRE-like region domain-containing protein" evidence="3">
    <location>
        <begin position="23"/>
        <end position="444"/>
    </location>
</feature>
<organism evidence="4 5">
    <name type="scientific">Trinickia violacea</name>
    <dbReference type="NCBI Taxonomy" id="2571746"/>
    <lineage>
        <taxon>Bacteria</taxon>
        <taxon>Pseudomonadati</taxon>
        <taxon>Pseudomonadota</taxon>
        <taxon>Betaproteobacteria</taxon>
        <taxon>Burkholderiales</taxon>
        <taxon>Burkholderiaceae</taxon>
        <taxon>Trinickia</taxon>
    </lineage>
</organism>
<dbReference type="SUPFAM" id="SSF101898">
    <property type="entry name" value="NHL repeat"/>
    <property type="match status" value="1"/>
</dbReference>
<dbReference type="EMBL" id="CP040078">
    <property type="protein sequence ID" value="QCP54296.1"/>
    <property type="molecule type" value="Genomic_DNA"/>
</dbReference>
<dbReference type="PROSITE" id="PS51125">
    <property type="entry name" value="NHL"/>
    <property type="match status" value="2"/>
</dbReference>
<evidence type="ECO:0000313" key="4">
    <source>
        <dbReference type="EMBL" id="QCP54296.1"/>
    </source>
</evidence>
<accession>A0A4P8J0J4</accession>
<dbReference type="InterPro" id="IPR001258">
    <property type="entry name" value="NHL_repeat"/>
</dbReference>
<dbReference type="Proteomes" id="UP000298656">
    <property type="component" value="Chromosome 2"/>
</dbReference>
<keyword evidence="1" id="KW-0677">Repeat</keyword>
<sequence>MKRLAASRLRRTAIASLSLFLAACGGNGDSQEATSHTIRGTLSGLDSGLSIKLLDNGTDTLTLTANGSFSFATPVATNNAYAVTVGTQPLWQNCSVTNGSGTATANVTNVAISCAFPSALVVTWAGSTTSGSTNGTGTAASFNAPTHLALDASGNIYVGDWGNSVIRKITPGGVVSILAGTAGVTGSANGAGAAATFNKPEGVAVDASGNVYVGDRFNNEIRVITPAGVVSTLAGSTTAGSANGTGTAASFNWPSGVAVDTSGNVYVADAFNNEIRKITPAGVVSTLAGSTTSGSTDGTGSAASFKNPYGVALDASGNVYVADTFNNEIRKITPAGVVSTLAGSTTSGSADGTGSAASFNHPYDVALDASGNLYVADGDNNEIRKITPAGVVSTLAGSTTAGSADGTGTAASFNLPFGVAARSNGFVYVGDANNNEIRVITPAP</sequence>
<dbReference type="Pfam" id="PF01436">
    <property type="entry name" value="NHL"/>
    <property type="match status" value="3"/>
</dbReference>
<dbReference type="CDD" id="cd14953">
    <property type="entry name" value="NHL_like_1"/>
    <property type="match status" value="1"/>
</dbReference>
<keyword evidence="5" id="KW-1185">Reference proteome</keyword>
<dbReference type="InterPro" id="IPR011042">
    <property type="entry name" value="6-blade_b-propeller_TolB-like"/>
</dbReference>
<reference evidence="4 5" key="1">
    <citation type="submission" date="2019-05" db="EMBL/GenBank/DDBJ databases">
        <title>Burkholderia sp. DHOD12, isolated from subtropical forest soil.</title>
        <authorList>
            <person name="Gao Z.-H."/>
            <person name="Qiu L.-H."/>
        </authorList>
    </citation>
    <scope>NUCLEOTIDE SEQUENCE [LARGE SCALE GENOMIC DNA]</scope>
    <source>
        <strain evidence="4 5">DHOD12</strain>
    </source>
</reference>
<dbReference type="PANTHER" id="PTHR13833">
    <property type="match status" value="1"/>
</dbReference>
<dbReference type="AlphaFoldDB" id="A0A4P8J0J4"/>
<evidence type="ECO:0008006" key="6">
    <source>
        <dbReference type="Google" id="ProtNLM"/>
    </source>
</evidence>
<dbReference type="PANTHER" id="PTHR13833:SF71">
    <property type="entry name" value="NHL DOMAIN-CONTAINING PROTEIN"/>
    <property type="match status" value="1"/>
</dbReference>
<name>A0A4P8J0J4_9BURK</name>
<protein>
    <recommendedName>
        <fullName evidence="6">SMP-30/Gluconolactonase/LRE-like region domain-containing protein</fullName>
    </recommendedName>
</protein>
<feature type="repeat" description="NHL" evidence="2">
    <location>
        <begin position="251"/>
        <end position="281"/>
    </location>
</feature>
<dbReference type="OrthoDB" id="9774579at2"/>
<evidence type="ECO:0000256" key="2">
    <source>
        <dbReference type="PROSITE-ProRule" id="PRU00504"/>
    </source>
</evidence>
<evidence type="ECO:0000313" key="5">
    <source>
        <dbReference type="Proteomes" id="UP000298656"/>
    </source>
</evidence>
<evidence type="ECO:0000256" key="1">
    <source>
        <dbReference type="ARBA" id="ARBA00022737"/>
    </source>
</evidence>